<accession>A0AAQ3Q6H1</accession>
<dbReference type="Proteomes" id="UP001327560">
    <property type="component" value="Chromosome 2"/>
</dbReference>
<dbReference type="Pfam" id="PF13456">
    <property type="entry name" value="RVT_3"/>
    <property type="match status" value="1"/>
</dbReference>
<dbReference type="InterPro" id="IPR002156">
    <property type="entry name" value="RNaseH_domain"/>
</dbReference>
<name>A0AAQ3Q6H1_9LILI</name>
<dbReference type="SUPFAM" id="SSF53098">
    <property type="entry name" value="Ribonuclease H-like"/>
    <property type="match status" value="1"/>
</dbReference>
<dbReference type="InterPro" id="IPR036397">
    <property type="entry name" value="RNaseH_sf"/>
</dbReference>
<dbReference type="GO" id="GO:0004523">
    <property type="term" value="F:RNA-DNA hybrid ribonuclease activity"/>
    <property type="evidence" value="ECO:0007669"/>
    <property type="project" value="InterPro"/>
</dbReference>
<dbReference type="EMBL" id="CP136891">
    <property type="protein sequence ID" value="WOK98215.1"/>
    <property type="molecule type" value="Genomic_DNA"/>
</dbReference>
<dbReference type="InterPro" id="IPR044730">
    <property type="entry name" value="RNase_H-like_dom_plant"/>
</dbReference>
<keyword evidence="3" id="KW-1185">Reference proteome</keyword>
<reference evidence="2 3" key="1">
    <citation type="submission" date="2023-10" db="EMBL/GenBank/DDBJ databases">
        <title>Chromosome-scale genome assembly provides insights into flower coloration mechanisms of Canna indica.</title>
        <authorList>
            <person name="Li C."/>
        </authorList>
    </citation>
    <scope>NUCLEOTIDE SEQUENCE [LARGE SCALE GENOMIC DNA]</scope>
    <source>
        <tissue evidence="2">Flower</tissue>
    </source>
</reference>
<evidence type="ECO:0000259" key="1">
    <source>
        <dbReference type="Pfam" id="PF13456"/>
    </source>
</evidence>
<dbReference type="InterPro" id="IPR012337">
    <property type="entry name" value="RNaseH-like_sf"/>
</dbReference>
<gene>
    <name evidence="2" type="ORF">Cni_G06925</name>
</gene>
<sequence length="162" mass="18666">MAMQKAKELELCDIRILSDCQQAVNILDKKLKPPWFLYYLSRDIWKLSEAIRCDWMYIRRNLNSIAHNLAKAGQSGRVNDELYVVNRVYSSTSSINANCKRSNVSSCLPNNCNSDNVRVFDDFNELIHTREEHISTQYAGERCKTSGSSALSSHYWVESDFT</sequence>
<dbReference type="CDD" id="cd06222">
    <property type="entry name" value="RNase_H_like"/>
    <property type="match status" value="1"/>
</dbReference>
<organism evidence="2 3">
    <name type="scientific">Canna indica</name>
    <name type="common">Indian-shot</name>
    <dbReference type="NCBI Taxonomy" id="4628"/>
    <lineage>
        <taxon>Eukaryota</taxon>
        <taxon>Viridiplantae</taxon>
        <taxon>Streptophyta</taxon>
        <taxon>Embryophyta</taxon>
        <taxon>Tracheophyta</taxon>
        <taxon>Spermatophyta</taxon>
        <taxon>Magnoliopsida</taxon>
        <taxon>Liliopsida</taxon>
        <taxon>Zingiberales</taxon>
        <taxon>Cannaceae</taxon>
        <taxon>Canna</taxon>
    </lineage>
</organism>
<evidence type="ECO:0000313" key="3">
    <source>
        <dbReference type="Proteomes" id="UP001327560"/>
    </source>
</evidence>
<dbReference type="AlphaFoldDB" id="A0AAQ3Q6H1"/>
<dbReference type="GO" id="GO:0003676">
    <property type="term" value="F:nucleic acid binding"/>
    <property type="evidence" value="ECO:0007669"/>
    <property type="project" value="InterPro"/>
</dbReference>
<proteinExistence type="predicted"/>
<dbReference type="Gene3D" id="3.30.420.10">
    <property type="entry name" value="Ribonuclease H-like superfamily/Ribonuclease H"/>
    <property type="match status" value="1"/>
</dbReference>
<evidence type="ECO:0000313" key="2">
    <source>
        <dbReference type="EMBL" id="WOK98215.1"/>
    </source>
</evidence>
<feature type="domain" description="RNase H type-1" evidence="1">
    <location>
        <begin position="1"/>
        <end position="72"/>
    </location>
</feature>
<protein>
    <recommendedName>
        <fullName evidence="1">RNase H type-1 domain-containing protein</fullName>
    </recommendedName>
</protein>